<gene>
    <name evidence="4" type="ORF">SAMN04487984_1205</name>
</gene>
<dbReference type="Pfam" id="PF14278">
    <property type="entry name" value="TetR_C_8"/>
    <property type="match status" value="1"/>
</dbReference>
<dbReference type="PANTHER" id="PTHR43479:SF23">
    <property type="entry name" value="HTH TETR-TYPE DOMAIN-CONTAINING PROTEIN"/>
    <property type="match status" value="1"/>
</dbReference>
<evidence type="ECO:0000256" key="1">
    <source>
        <dbReference type="ARBA" id="ARBA00023125"/>
    </source>
</evidence>
<dbReference type="GO" id="GO:0003677">
    <property type="term" value="F:DNA binding"/>
    <property type="evidence" value="ECO:0007669"/>
    <property type="project" value="UniProtKB-UniRule"/>
</dbReference>
<dbReference type="InterPro" id="IPR001647">
    <property type="entry name" value="HTH_TetR"/>
</dbReference>
<feature type="DNA-binding region" description="H-T-H motif" evidence="2">
    <location>
        <begin position="30"/>
        <end position="49"/>
    </location>
</feature>
<name>A0A1W1Z8I5_9LACT</name>
<organism evidence="4 5">
    <name type="scientific">Aerococcus suis</name>
    <dbReference type="NCBI Taxonomy" id="371602"/>
    <lineage>
        <taxon>Bacteria</taxon>
        <taxon>Bacillati</taxon>
        <taxon>Bacillota</taxon>
        <taxon>Bacilli</taxon>
        <taxon>Lactobacillales</taxon>
        <taxon>Aerococcaceae</taxon>
        <taxon>Aerococcus</taxon>
    </lineage>
</organism>
<dbReference type="InterPro" id="IPR009057">
    <property type="entry name" value="Homeodomain-like_sf"/>
</dbReference>
<accession>A0A1W1Z8I5</accession>
<dbReference type="STRING" id="371602.SAMN04487984_1205"/>
<dbReference type="EMBL" id="FWXK01000006">
    <property type="protein sequence ID" value="SMC44739.1"/>
    <property type="molecule type" value="Genomic_DNA"/>
</dbReference>
<dbReference type="InterPro" id="IPR039532">
    <property type="entry name" value="TetR_C_Firmicutes"/>
</dbReference>
<dbReference type="PROSITE" id="PS50977">
    <property type="entry name" value="HTH_TETR_2"/>
    <property type="match status" value="1"/>
</dbReference>
<evidence type="ECO:0000313" key="5">
    <source>
        <dbReference type="Proteomes" id="UP000243884"/>
    </source>
</evidence>
<dbReference type="Proteomes" id="UP000243884">
    <property type="component" value="Unassembled WGS sequence"/>
</dbReference>
<dbReference type="PANTHER" id="PTHR43479">
    <property type="entry name" value="ACREF/ENVCD OPERON REPRESSOR-RELATED"/>
    <property type="match status" value="1"/>
</dbReference>
<dbReference type="SUPFAM" id="SSF46689">
    <property type="entry name" value="Homeodomain-like"/>
    <property type="match status" value="1"/>
</dbReference>
<dbReference type="Gene3D" id="1.10.357.10">
    <property type="entry name" value="Tetracycline Repressor, domain 2"/>
    <property type="match status" value="1"/>
</dbReference>
<dbReference type="AlphaFoldDB" id="A0A1W1Z8I5"/>
<protein>
    <submittedName>
        <fullName evidence="4">Transcriptional regulator, TetR family</fullName>
    </submittedName>
</protein>
<feature type="domain" description="HTH tetR-type" evidence="3">
    <location>
        <begin position="7"/>
        <end position="67"/>
    </location>
</feature>
<dbReference type="InterPro" id="IPR050624">
    <property type="entry name" value="HTH-type_Tx_Regulator"/>
</dbReference>
<evidence type="ECO:0000256" key="2">
    <source>
        <dbReference type="PROSITE-ProRule" id="PRU00335"/>
    </source>
</evidence>
<evidence type="ECO:0000313" key="4">
    <source>
        <dbReference type="EMBL" id="SMC44739.1"/>
    </source>
</evidence>
<dbReference type="Pfam" id="PF00440">
    <property type="entry name" value="TetR_N"/>
    <property type="match status" value="1"/>
</dbReference>
<reference evidence="5" key="1">
    <citation type="submission" date="2017-04" db="EMBL/GenBank/DDBJ databases">
        <authorList>
            <person name="Varghese N."/>
            <person name="Submissions S."/>
        </authorList>
    </citation>
    <scope>NUCLEOTIDE SEQUENCE [LARGE SCALE GENOMIC DNA]</scope>
    <source>
        <strain evidence="5">DSM 21500</strain>
    </source>
</reference>
<evidence type="ECO:0000259" key="3">
    <source>
        <dbReference type="PROSITE" id="PS50977"/>
    </source>
</evidence>
<keyword evidence="1 2" id="KW-0238">DNA-binding</keyword>
<keyword evidence="5" id="KW-1185">Reference proteome</keyword>
<sequence length="184" mass="21634">MVQIRQTKSKQQIKHAITKLLQQKPFEEVTVTEICQTAELNRGTFYHHYEDKYDLMDKLKQDTLYHIYQFVKDTPTEQIHDLIYQIFIEANAEFDFIQVLYTVPYVNFETAVHKLIGILLQENSEDIEEIVEQYKNIPAKYAIQAYSGAISNVIKQWVLNGGEESPEEMTEIIYKVAFFGTREL</sequence>
<dbReference type="RefSeq" id="WP_084099324.1">
    <property type="nucleotide sequence ID" value="NZ_FWXK01000006.1"/>
</dbReference>
<dbReference type="OrthoDB" id="9810250at2"/>
<proteinExistence type="predicted"/>